<keyword evidence="3" id="KW-1185">Reference proteome</keyword>
<evidence type="ECO:0000313" key="2">
    <source>
        <dbReference type="EMBL" id="KAL2799894.1"/>
    </source>
</evidence>
<sequence>MTKKYLLWKLSGKHHKPERPTKYNGLEEAREALGRKDLDLDPANDPTIPRTDRAKQAAVAELVRAMKSCSRAQGKKEAVETWRSKSAEHADLIELRCWEILEDSINVHVLGQVTGFPSLDVEHKNMSRDSSRRTIKSLHKTFADRLVSIHQTLRLRKGLCKNLLDPTRLQKFVHAPDAEDKSSASNQTTNKKRGEKLKEFDEIKERERRSSANSPQQHFEGVPSSSSPNEPMDMPEDKPADKPKGKPRGKPRGKPKDKSDKGTTNARKRRSSGGYSKAQNKHTGGRASPQTPGNSELGHGHSPAETSNEPPSAKLSRPPAQAQVNTPQNSQSPSDRSSSYPSTNLDADADHAHTSTSRPRNRVGSNRKKPASSQPSQTIEVQYRFAENITLDGQQRQIQQGRIDQSRKRALEETSQHPATTKKRRV</sequence>
<feature type="compositionally biased region" description="Polar residues" evidence="1">
    <location>
        <begin position="285"/>
        <end position="294"/>
    </location>
</feature>
<gene>
    <name evidence="2" type="ORF">BJX66DRAFT_292901</name>
</gene>
<feature type="region of interest" description="Disordered" evidence="1">
    <location>
        <begin position="174"/>
        <end position="426"/>
    </location>
</feature>
<name>A0ABR4GLI5_9EURO</name>
<organism evidence="2 3">
    <name type="scientific">Aspergillus keveii</name>
    <dbReference type="NCBI Taxonomy" id="714993"/>
    <lineage>
        <taxon>Eukaryota</taxon>
        <taxon>Fungi</taxon>
        <taxon>Dikarya</taxon>
        <taxon>Ascomycota</taxon>
        <taxon>Pezizomycotina</taxon>
        <taxon>Eurotiomycetes</taxon>
        <taxon>Eurotiomycetidae</taxon>
        <taxon>Eurotiales</taxon>
        <taxon>Aspergillaceae</taxon>
        <taxon>Aspergillus</taxon>
        <taxon>Aspergillus subgen. Nidulantes</taxon>
    </lineage>
</organism>
<accession>A0ABR4GLI5</accession>
<evidence type="ECO:0000313" key="3">
    <source>
        <dbReference type="Proteomes" id="UP001610563"/>
    </source>
</evidence>
<dbReference type="Proteomes" id="UP001610563">
    <property type="component" value="Unassembled WGS sequence"/>
</dbReference>
<proteinExistence type="predicted"/>
<feature type="compositionally biased region" description="Low complexity" evidence="1">
    <location>
        <begin position="392"/>
        <end position="403"/>
    </location>
</feature>
<evidence type="ECO:0000256" key="1">
    <source>
        <dbReference type="SAM" id="MobiDB-lite"/>
    </source>
</evidence>
<reference evidence="2 3" key="1">
    <citation type="submission" date="2024-07" db="EMBL/GenBank/DDBJ databases">
        <title>Section-level genome sequencing and comparative genomics of Aspergillus sections Usti and Cavernicolus.</title>
        <authorList>
            <consortium name="Lawrence Berkeley National Laboratory"/>
            <person name="Nybo J.L."/>
            <person name="Vesth T.C."/>
            <person name="Theobald S."/>
            <person name="Frisvad J.C."/>
            <person name="Larsen T.O."/>
            <person name="Kjaerboelling I."/>
            <person name="Rothschild-Mancinelli K."/>
            <person name="Lyhne E.K."/>
            <person name="Kogle M.E."/>
            <person name="Barry K."/>
            <person name="Clum A."/>
            <person name="Na H."/>
            <person name="Ledsgaard L."/>
            <person name="Lin J."/>
            <person name="Lipzen A."/>
            <person name="Kuo A."/>
            <person name="Riley R."/>
            <person name="Mondo S."/>
            <person name="Labutti K."/>
            <person name="Haridas S."/>
            <person name="Pangalinan J."/>
            <person name="Salamov A.A."/>
            <person name="Simmons B.A."/>
            <person name="Magnuson J.K."/>
            <person name="Chen J."/>
            <person name="Drula E."/>
            <person name="Henrissat B."/>
            <person name="Wiebenga A."/>
            <person name="Lubbers R.J."/>
            <person name="Gomes A.C."/>
            <person name="Makela M.R."/>
            <person name="Stajich J."/>
            <person name="Grigoriev I.V."/>
            <person name="Mortensen U.H."/>
            <person name="De Vries R.P."/>
            <person name="Baker S.E."/>
            <person name="Andersen M.R."/>
        </authorList>
    </citation>
    <scope>NUCLEOTIDE SEQUENCE [LARGE SCALE GENOMIC DNA]</scope>
    <source>
        <strain evidence="2 3">CBS 209.92</strain>
    </source>
</reference>
<dbReference type="EMBL" id="JBFTWV010000006">
    <property type="protein sequence ID" value="KAL2799894.1"/>
    <property type="molecule type" value="Genomic_DNA"/>
</dbReference>
<feature type="compositionally biased region" description="Basic and acidic residues" evidence="1">
    <location>
        <begin position="404"/>
        <end position="415"/>
    </location>
</feature>
<protein>
    <submittedName>
        <fullName evidence="2">Uncharacterized protein</fullName>
    </submittedName>
</protein>
<feature type="compositionally biased region" description="Polar residues" evidence="1">
    <location>
        <begin position="371"/>
        <end position="380"/>
    </location>
</feature>
<feature type="compositionally biased region" description="Basic and acidic residues" evidence="1">
    <location>
        <begin position="196"/>
        <end position="210"/>
    </location>
</feature>
<feature type="compositionally biased region" description="Basic residues" evidence="1">
    <location>
        <begin position="359"/>
        <end position="370"/>
    </location>
</feature>
<feature type="compositionally biased region" description="Basic and acidic residues" evidence="1">
    <location>
        <begin position="235"/>
        <end position="244"/>
    </location>
</feature>
<feature type="compositionally biased region" description="Low complexity" evidence="1">
    <location>
        <begin position="327"/>
        <end position="342"/>
    </location>
</feature>
<feature type="compositionally biased region" description="Polar residues" evidence="1">
    <location>
        <begin position="211"/>
        <end position="229"/>
    </location>
</feature>
<comment type="caution">
    <text evidence="2">The sequence shown here is derived from an EMBL/GenBank/DDBJ whole genome shotgun (WGS) entry which is preliminary data.</text>
</comment>